<evidence type="ECO:0000313" key="2">
    <source>
        <dbReference type="Proteomes" id="UP000232101"/>
    </source>
</evidence>
<sequence>MSLVVPRSFALYESEVPAQMFYLRESEAPAIKRPVGTEIPLVLQKDFYNKSIKDASHSRDTPF</sequence>
<name>A0A2M9PZ91_9BACI</name>
<dbReference type="Proteomes" id="UP000232101">
    <property type="component" value="Unassembled WGS sequence"/>
</dbReference>
<gene>
    <name evidence="1" type="ORF">CWD94_24505</name>
</gene>
<organism evidence="1 2">
    <name type="scientific">Lysinibacillus xylanilyticus</name>
    <dbReference type="NCBI Taxonomy" id="582475"/>
    <lineage>
        <taxon>Bacteria</taxon>
        <taxon>Bacillati</taxon>
        <taxon>Bacillota</taxon>
        <taxon>Bacilli</taxon>
        <taxon>Bacillales</taxon>
        <taxon>Bacillaceae</taxon>
        <taxon>Lysinibacillus</taxon>
    </lineage>
</organism>
<dbReference type="EMBL" id="PHQY01000680">
    <property type="protein sequence ID" value="PJO41134.1"/>
    <property type="molecule type" value="Genomic_DNA"/>
</dbReference>
<proteinExistence type="predicted"/>
<reference evidence="1 2" key="1">
    <citation type="submission" date="2017-11" db="EMBL/GenBank/DDBJ databases">
        <title>Bacterial isolate from king chilli rhizosphere.</title>
        <authorList>
            <person name="Takhelmayum P."/>
            <person name="Sarangthem I."/>
        </authorList>
    </citation>
    <scope>NUCLEOTIDE SEQUENCE [LARGE SCALE GENOMIC DNA]</scope>
    <source>
        <strain evidence="2">t26</strain>
    </source>
</reference>
<protein>
    <submittedName>
        <fullName evidence="1">Uncharacterized protein</fullName>
    </submittedName>
</protein>
<dbReference type="AlphaFoldDB" id="A0A2M9PZ91"/>
<evidence type="ECO:0000313" key="1">
    <source>
        <dbReference type="EMBL" id="PJO41134.1"/>
    </source>
</evidence>
<accession>A0A2M9PZ91</accession>
<comment type="caution">
    <text evidence="1">The sequence shown here is derived from an EMBL/GenBank/DDBJ whole genome shotgun (WGS) entry which is preliminary data.</text>
</comment>